<feature type="domain" description="BLOC-2 complex member HPS3 N-terminal" evidence="1">
    <location>
        <begin position="5"/>
        <end position="260"/>
    </location>
</feature>
<feature type="domain" description="BLOC-2 complex member HPS3 C-terminal" evidence="2">
    <location>
        <begin position="581"/>
        <end position="803"/>
    </location>
</feature>
<evidence type="ECO:0000313" key="3">
    <source>
        <dbReference type="EMBL" id="KAL3387737.1"/>
    </source>
</evidence>
<dbReference type="InterPro" id="IPR029437">
    <property type="entry name" value="HPS3_N"/>
</dbReference>
<proteinExistence type="predicted"/>
<evidence type="ECO:0000259" key="1">
    <source>
        <dbReference type="Pfam" id="PF14761"/>
    </source>
</evidence>
<comment type="caution">
    <text evidence="3">The sequence shown here is derived from an EMBL/GenBank/DDBJ whole genome shotgun (WGS) entry which is preliminary data.</text>
</comment>
<keyword evidence="4" id="KW-1185">Reference proteome</keyword>
<evidence type="ECO:0000259" key="2">
    <source>
        <dbReference type="Pfam" id="PF14763"/>
    </source>
</evidence>
<dbReference type="PANTHER" id="PTHR28633">
    <property type="entry name" value="HERMANSKY-PUDLAK SYNDROME 3 PROTEIN"/>
    <property type="match status" value="1"/>
</dbReference>
<evidence type="ECO:0008006" key="5">
    <source>
        <dbReference type="Google" id="ProtNLM"/>
    </source>
</evidence>
<dbReference type="InterPro" id="IPR029438">
    <property type="entry name" value="HPS3_C"/>
</dbReference>
<reference evidence="3 4" key="1">
    <citation type="journal article" date="2024" name="bioRxiv">
        <title>A reference genome for Trichogramma kaykai: A tiny desert-dwelling parasitoid wasp with competing sex-ratio distorters.</title>
        <authorList>
            <person name="Culotta J."/>
            <person name="Lindsey A.R."/>
        </authorList>
    </citation>
    <scope>NUCLEOTIDE SEQUENCE [LARGE SCALE GENOMIC DNA]</scope>
    <source>
        <strain evidence="3 4">KSX58</strain>
    </source>
</reference>
<dbReference type="Pfam" id="PF14761">
    <property type="entry name" value="HPS3_N"/>
    <property type="match status" value="2"/>
</dbReference>
<dbReference type="AlphaFoldDB" id="A0ABD2W4A8"/>
<accession>A0ABD2W4A8</accession>
<evidence type="ECO:0000313" key="4">
    <source>
        <dbReference type="Proteomes" id="UP001627154"/>
    </source>
</evidence>
<sequence>MVRVIPVHNFQEQNVAQIEEPQASCVASAPHRRELLLLALASHCVEVRDLGQPELPLVTRFPTVDLPTCIMHCVKGNYVVTLEQKQLSPQQSQQHQRSQDCGTYVRVYVNWASQDKQAMRARIAGRVTPSLNRPLNGLEMIELPLSAKATAIACCQTTGNLLVATGNTLILHEFKIETQSPAKMKFIDFEARPWSLGLKFSPTKLDIVEDFIAAMDATRFVVCRLTNPFYDDIDHMSSFTSTTTTTTSSNDKTTVSTDFCSLETVDNSASGLESNESSLNRLKNQSSLKNCTDKNSNPQSSLDFSKTKIKKKSFIDWNNLFSNEKVELQSLINEGLLENSSSPVTINLPSISLERAGPGHTLNPFVLNSIDTEISIKTNSPSNGWSENYVVRNILRLKIARSSDVMKLDGSSDFFISFVIKPLYTKNDNNSNGIKKSILKSDSYKYLHGVTCLICTTQEGYIYHFNTESSDANNPTCLTTYPFTAPVIHVALEYTVLHALTEAGLESYTLRLPHHVAKSRPQQQSKKTMCPDVSEPVCLIGLRPFLGVQQMINSDKSIVLLAKAESSWTLYSLRLPRPENVYFDIINAAKNHKTNSPSTYRHLLEEAHTILRLSKEILDLHENVNDHFSVDPKLESLYNQSCALLGDYFIRSDKELERRLCIPYYCMSGLKPSEVLLRKSTQDAPGLVTYVVDVLKNIKSGPDADALFQVQDIVNIISLESREDLLKIILTSSVLREYATDKLINLLTLHNSEDDCYNLALTLLYIQAEKQFLADNALNKVLDNFLLKTILDYPHLLFDEEGLDVKNRINLSFSDFSATLIRKKSSVFARILTSLIEEEILLLYQVMQVFLDYLPSRIGRDGQDAAAALQQFLEVYFYSLFSKIENRNGVNYDFTLTEAFKILVRSYLSKLMQTNISKAEELTSTNEWQYEDNYLFESRRPKYLDKMPPIAKDYQKIMDASDFEELCQLNISENKKYVRIEVLKLQALMASDFLPNECLQEVEQFLDAEQIQGSLSFRTLCNKNTESITHLLIDKCPQAVLPYAKDMYTRESEWKTLVDLLQQKMSNESSNPDTHLFFEHTMTETIKYIAEILPAKSLQYIIPKDNDERYQRYTEVCNQIVHAENVKSLLIETGRQLLSSFNS</sequence>
<protein>
    <recommendedName>
        <fullName evidence="5">Hermansky-Pudlak syndrome 3 protein</fullName>
    </recommendedName>
</protein>
<dbReference type="InterPro" id="IPR017216">
    <property type="entry name" value="HPS3"/>
</dbReference>
<dbReference type="Proteomes" id="UP001627154">
    <property type="component" value="Unassembled WGS sequence"/>
</dbReference>
<dbReference type="EMBL" id="JBJJXI010000136">
    <property type="protein sequence ID" value="KAL3387737.1"/>
    <property type="molecule type" value="Genomic_DNA"/>
</dbReference>
<feature type="domain" description="BLOC-2 complex member HPS3 C-terminal" evidence="2">
    <location>
        <begin position="978"/>
        <end position="1107"/>
    </location>
</feature>
<dbReference type="PANTHER" id="PTHR28633:SF1">
    <property type="entry name" value="BLOC-2 COMPLEX MEMBER HPS3"/>
    <property type="match status" value="1"/>
</dbReference>
<name>A0ABD2W4A8_9HYME</name>
<feature type="domain" description="BLOC-2 complex member HPS3 N-terminal" evidence="1">
    <location>
        <begin position="417"/>
        <end position="567"/>
    </location>
</feature>
<organism evidence="3 4">
    <name type="scientific">Trichogramma kaykai</name>
    <dbReference type="NCBI Taxonomy" id="54128"/>
    <lineage>
        <taxon>Eukaryota</taxon>
        <taxon>Metazoa</taxon>
        <taxon>Ecdysozoa</taxon>
        <taxon>Arthropoda</taxon>
        <taxon>Hexapoda</taxon>
        <taxon>Insecta</taxon>
        <taxon>Pterygota</taxon>
        <taxon>Neoptera</taxon>
        <taxon>Endopterygota</taxon>
        <taxon>Hymenoptera</taxon>
        <taxon>Apocrita</taxon>
        <taxon>Proctotrupomorpha</taxon>
        <taxon>Chalcidoidea</taxon>
        <taxon>Trichogrammatidae</taxon>
        <taxon>Trichogramma</taxon>
    </lineage>
</organism>
<dbReference type="Pfam" id="PF14763">
    <property type="entry name" value="HPS3_C"/>
    <property type="match status" value="2"/>
</dbReference>
<gene>
    <name evidence="3" type="ORF">TKK_016848</name>
</gene>